<dbReference type="AlphaFoldDB" id="A0A5N5WJS0"/>
<evidence type="ECO:0000313" key="4">
    <source>
        <dbReference type="Proteomes" id="UP000326565"/>
    </source>
</evidence>
<feature type="domain" description="Myb-like DNA-binding" evidence="2">
    <location>
        <begin position="7"/>
        <end position="51"/>
    </location>
</feature>
<dbReference type="Proteomes" id="UP000326565">
    <property type="component" value="Unassembled WGS sequence"/>
</dbReference>
<dbReference type="EMBL" id="ML732473">
    <property type="protein sequence ID" value="KAB8067534.1"/>
    <property type="molecule type" value="Genomic_DNA"/>
</dbReference>
<accession>A0A5N5WJS0</accession>
<evidence type="ECO:0000256" key="1">
    <source>
        <dbReference type="SAM" id="MobiDB-lite"/>
    </source>
</evidence>
<proteinExistence type="predicted"/>
<name>A0A5N5WJS0_9EURO</name>
<evidence type="ECO:0000313" key="3">
    <source>
        <dbReference type="EMBL" id="KAB8067534.1"/>
    </source>
</evidence>
<feature type="compositionally biased region" description="Basic residues" evidence="1">
    <location>
        <begin position="84"/>
        <end position="94"/>
    </location>
</feature>
<feature type="region of interest" description="Disordered" evidence="1">
    <location>
        <begin position="53"/>
        <end position="144"/>
    </location>
</feature>
<dbReference type="OrthoDB" id="5353914at2759"/>
<evidence type="ECO:0000259" key="2">
    <source>
        <dbReference type="Pfam" id="PF22980"/>
    </source>
</evidence>
<sequence length="144" mass="15344">MSRITDTEQLEFLLSCIRHSNCGKVDFEGVAKECSIVTKGAAAKRYERLTKCRNNASGGAASSTDSPAPSPKKVSHAGVGKKAAPSKKAAKKKMKAMEVQENYPGEESGEGAVRVSDDALFGQFCNTDGRNGEQVKEEDSDVEA</sequence>
<reference evidence="3 4" key="1">
    <citation type="submission" date="2019-04" db="EMBL/GenBank/DDBJ databases">
        <title>Friends and foes A comparative genomics study of 23 Aspergillus species from section Flavi.</title>
        <authorList>
            <consortium name="DOE Joint Genome Institute"/>
            <person name="Kjaerbolling I."/>
            <person name="Vesth T."/>
            <person name="Frisvad J.C."/>
            <person name="Nybo J.L."/>
            <person name="Theobald S."/>
            <person name="Kildgaard S."/>
            <person name="Isbrandt T."/>
            <person name="Kuo A."/>
            <person name="Sato A."/>
            <person name="Lyhne E.K."/>
            <person name="Kogle M.E."/>
            <person name="Wiebenga A."/>
            <person name="Kun R.S."/>
            <person name="Lubbers R.J."/>
            <person name="Makela M.R."/>
            <person name="Barry K."/>
            <person name="Chovatia M."/>
            <person name="Clum A."/>
            <person name="Daum C."/>
            <person name="Haridas S."/>
            <person name="He G."/>
            <person name="LaButti K."/>
            <person name="Lipzen A."/>
            <person name="Mondo S."/>
            <person name="Riley R."/>
            <person name="Salamov A."/>
            <person name="Simmons B.A."/>
            <person name="Magnuson J.K."/>
            <person name="Henrissat B."/>
            <person name="Mortensen U.H."/>
            <person name="Larsen T.O."/>
            <person name="Devries R.P."/>
            <person name="Grigoriev I.V."/>
            <person name="Machida M."/>
            <person name="Baker S.E."/>
            <person name="Andersen M.R."/>
        </authorList>
    </citation>
    <scope>NUCLEOTIDE SEQUENCE [LARGE SCALE GENOMIC DNA]</scope>
    <source>
        <strain evidence="3 4">CBS 151.66</strain>
    </source>
</reference>
<dbReference type="Pfam" id="PF22980">
    <property type="entry name" value="Myb_DNA-bind_8"/>
    <property type="match status" value="1"/>
</dbReference>
<organism evidence="3 4">
    <name type="scientific">Aspergillus leporis</name>
    <dbReference type="NCBI Taxonomy" id="41062"/>
    <lineage>
        <taxon>Eukaryota</taxon>
        <taxon>Fungi</taxon>
        <taxon>Dikarya</taxon>
        <taxon>Ascomycota</taxon>
        <taxon>Pezizomycotina</taxon>
        <taxon>Eurotiomycetes</taxon>
        <taxon>Eurotiomycetidae</taxon>
        <taxon>Eurotiales</taxon>
        <taxon>Aspergillaceae</taxon>
        <taxon>Aspergillus</taxon>
        <taxon>Aspergillus subgen. Circumdati</taxon>
    </lineage>
</organism>
<keyword evidence="4" id="KW-1185">Reference proteome</keyword>
<dbReference type="InterPro" id="IPR054505">
    <property type="entry name" value="Myb_DNA-bind_8"/>
</dbReference>
<feature type="compositionally biased region" description="Low complexity" evidence="1">
    <location>
        <begin position="56"/>
        <end position="67"/>
    </location>
</feature>
<protein>
    <recommendedName>
        <fullName evidence="2">Myb-like DNA-binding domain-containing protein</fullName>
    </recommendedName>
</protein>
<gene>
    <name evidence="3" type="ORF">BDV29DRAFT_163269</name>
</gene>